<proteinExistence type="predicted"/>
<keyword evidence="1" id="KW-1133">Transmembrane helix</keyword>
<organism evidence="2">
    <name type="scientific">marine metagenome</name>
    <dbReference type="NCBI Taxonomy" id="408172"/>
    <lineage>
        <taxon>unclassified sequences</taxon>
        <taxon>metagenomes</taxon>
        <taxon>ecological metagenomes</taxon>
    </lineage>
</organism>
<feature type="transmembrane region" description="Helical" evidence="1">
    <location>
        <begin position="106"/>
        <end position="126"/>
    </location>
</feature>
<dbReference type="EMBL" id="UINC01001822">
    <property type="protein sequence ID" value="SUZ89558.1"/>
    <property type="molecule type" value="Genomic_DNA"/>
</dbReference>
<feature type="transmembrane region" description="Helical" evidence="1">
    <location>
        <begin position="80"/>
        <end position="100"/>
    </location>
</feature>
<keyword evidence="1" id="KW-0472">Membrane</keyword>
<feature type="transmembrane region" description="Helical" evidence="1">
    <location>
        <begin position="26"/>
        <end position="45"/>
    </location>
</feature>
<gene>
    <name evidence="2" type="ORF">METZ01_LOCUS42412</name>
</gene>
<dbReference type="AlphaFoldDB" id="A0A381RF40"/>
<feature type="transmembrane region" description="Helical" evidence="1">
    <location>
        <begin position="51"/>
        <end position="73"/>
    </location>
</feature>
<evidence type="ECO:0000313" key="2">
    <source>
        <dbReference type="EMBL" id="SUZ89558.1"/>
    </source>
</evidence>
<protein>
    <submittedName>
        <fullName evidence="2">Uncharacterized protein</fullName>
    </submittedName>
</protein>
<sequence length="129" mass="14749">MKNISKNSIISDYKQIPDPSRRFKQAGYGFLLLNLIYLALAIFFIPPFNIGLTALLSLLAFVLLLGVFTYYLFQEKKLLAQFLAVIYGARSVFTAYSFFAGDTFQAVPYFLPCLFITFYLLGRAGWNWP</sequence>
<evidence type="ECO:0000256" key="1">
    <source>
        <dbReference type="SAM" id="Phobius"/>
    </source>
</evidence>
<keyword evidence="1" id="KW-0812">Transmembrane</keyword>
<name>A0A381RF40_9ZZZZ</name>
<reference evidence="2" key="1">
    <citation type="submission" date="2018-05" db="EMBL/GenBank/DDBJ databases">
        <authorList>
            <person name="Lanie J.A."/>
            <person name="Ng W.-L."/>
            <person name="Kazmierczak K.M."/>
            <person name="Andrzejewski T.M."/>
            <person name="Davidsen T.M."/>
            <person name="Wayne K.J."/>
            <person name="Tettelin H."/>
            <person name="Glass J.I."/>
            <person name="Rusch D."/>
            <person name="Podicherti R."/>
            <person name="Tsui H.-C.T."/>
            <person name="Winkler M.E."/>
        </authorList>
    </citation>
    <scope>NUCLEOTIDE SEQUENCE</scope>
</reference>
<accession>A0A381RF40</accession>